<feature type="region of interest" description="Disordered" evidence="2">
    <location>
        <begin position="279"/>
        <end position="298"/>
    </location>
</feature>
<keyword evidence="5" id="KW-0418">Kinase</keyword>
<comment type="caution">
    <text evidence="5">The sequence shown here is derived from an EMBL/GenBank/DDBJ whole genome shotgun (WGS) entry which is preliminary data.</text>
</comment>
<dbReference type="Pfam" id="PF00069">
    <property type="entry name" value="Pkinase"/>
    <property type="match status" value="1"/>
</dbReference>
<gene>
    <name evidence="5" type="ORF">LQ50_21965</name>
</gene>
<keyword evidence="6" id="KW-1185">Reference proteome</keyword>
<dbReference type="AlphaFoldDB" id="A0A0B0IF98"/>
<dbReference type="SMART" id="SM00220">
    <property type="entry name" value="S_TKc"/>
    <property type="match status" value="1"/>
</dbReference>
<evidence type="ECO:0000256" key="1">
    <source>
        <dbReference type="PROSITE-ProRule" id="PRU10141"/>
    </source>
</evidence>
<dbReference type="SUPFAM" id="SSF56112">
    <property type="entry name" value="Protein kinase-like (PK-like)"/>
    <property type="match status" value="1"/>
</dbReference>
<dbReference type="Proteomes" id="UP000030832">
    <property type="component" value="Unassembled WGS sequence"/>
</dbReference>
<organism evidence="5 6">
    <name type="scientific">Halalkalibacter okhensis</name>
    <dbReference type="NCBI Taxonomy" id="333138"/>
    <lineage>
        <taxon>Bacteria</taxon>
        <taxon>Bacillati</taxon>
        <taxon>Bacillota</taxon>
        <taxon>Bacilli</taxon>
        <taxon>Bacillales</taxon>
        <taxon>Bacillaceae</taxon>
        <taxon>Halalkalibacter</taxon>
    </lineage>
</organism>
<keyword evidence="3" id="KW-0812">Transmembrane</keyword>
<dbReference type="InterPro" id="IPR017441">
    <property type="entry name" value="Protein_kinase_ATP_BS"/>
</dbReference>
<feature type="binding site" evidence="1">
    <location>
        <position position="55"/>
    </location>
    <ligand>
        <name>ATP</name>
        <dbReference type="ChEBI" id="CHEBI:30616"/>
    </ligand>
</feature>
<keyword evidence="3" id="KW-1133">Transmembrane helix</keyword>
<sequence length="332" mass="37540">MKNSYSKNQACKLQAGAKIVGKWHSQPYKIIRPLGAGATGSVYLADSAKGLVALKVGMDSMSITSEVNVLKHFSKVQGQILGPSLLDVDDLVTSEGTFPFYVMEYLKGTQFIEYMQNKGTEWLGILMIQLLGDLDRLHAAGWVFGDLKPDNVLVVGPPARIRWLDVGGTTLIGRSIKEYTEFYDRGYWGQGSRKAEPSYDLFAVAMMMINCAYPNRFEKQGEKPLLQLKQRMDEKAMLIPYRDVMLRAMQGKYQSAIEMRKDMVKAVSKSSSYKHIPAKETRKQKTKKNQVNVSRKQGATKKEKKSSYFVEIFLLSSFLLLAYILYLFGQMM</sequence>
<dbReference type="InterPro" id="IPR000719">
    <property type="entry name" value="Prot_kinase_dom"/>
</dbReference>
<keyword evidence="5" id="KW-0808">Transferase</keyword>
<evidence type="ECO:0000256" key="2">
    <source>
        <dbReference type="SAM" id="MobiDB-lite"/>
    </source>
</evidence>
<protein>
    <submittedName>
        <fullName evidence="5">Serine/threonine protein kinase</fullName>
    </submittedName>
</protein>
<dbReference type="EMBL" id="JRJU01000043">
    <property type="protein sequence ID" value="KHF38321.1"/>
    <property type="molecule type" value="Genomic_DNA"/>
</dbReference>
<evidence type="ECO:0000256" key="3">
    <source>
        <dbReference type="SAM" id="Phobius"/>
    </source>
</evidence>
<dbReference type="RefSeq" id="WP_034633012.1">
    <property type="nucleotide sequence ID" value="NZ_JRJU01000043.1"/>
</dbReference>
<keyword evidence="5" id="KW-0723">Serine/threonine-protein kinase</keyword>
<accession>A0A0B0IF98</accession>
<dbReference type="Gene3D" id="1.10.510.10">
    <property type="entry name" value="Transferase(Phosphotransferase) domain 1"/>
    <property type="match status" value="1"/>
</dbReference>
<dbReference type="STRING" id="333138.LQ50_21965"/>
<name>A0A0B0IF98_9BACI</name>
<evidence type="ECO:0000313" key="5">
    <source>
        <dbReference type="EMBL" id="KHF38321.1"/>
    </source>
</evidence>
<keyword evidence="1" id="KW-0547">Nucleotide-binding</keyword>
<feature type="domain" description="Protein kinase" evidence="4">
    <location>
        <begin position="28"/>
        <end position="276"/>
    </location>
</feature>
<dbReference type="GO" id="GO:0004674">
    <property type="term" value="F:protein serine/threonine kinase activity"/>
    <property type="evidence" value="ECO:0007669"/>
    <property type="project" value="UniProtKB-KW"/>
</dbReference>
<dbReference type="GO" id="GO:0005524">
    <property type="term" value="F:ATP binding"/>
    <property type="evidence" value="ECO:0007669"/>
    <property type="project" value="UniProtKB-UniRule"/>
</dbReference>
<dbReference type="InterPro" id="IPR011009">
    <property type="entry name" value="Kinase-like_dom_sf"/>
</dbReference>
<reference evidence="5 6" key="1">
    <citation type="submission" date="2014-09" db="EMBL/GenBank/DDBJ databases">
        <title>Genome sequencing and annotation of Bacillus Okhensis strain Kh10-101T.</title>
        <authorList>
            <person name="Prakash J.S."/>
        </authorList>
    </citation>
    <scope>NUCLEOTIDE SEQUENCE [LARGE SCALE GENOMIC DNA]</scope>
    <source>
        <strain evidence="6">Kh10-101T</strain>
    </source>
</reference>
<keyword evidence="1" id="KW-0067">ATP-binding</keyword>
<evidence type="ECO:0000259" key="4">
    <source>
        <dbReference type="PROSITE" id="PS50011"/>
    </source>
</evidence>
<dbReference type="PROSITE" id="PS50011">
    <property type="entry name" value="PROTEIN_KINASE_DOM"/>
    <property type="match status" value="1"/>
</dbReference>
<proteinExistence type="predicted"/>
<dbReference type="PROSITE" id="PS00107">
    <property type="entry name" value="PROTEIN_KINASE_ATP"/>
    <property type="match status" value="1"/>
</dbReference>
<dbReference type="Gene3D" id="3.30.200.20">
    <property type="entry name" value="Phosphorylase Kinase, domain 1"/>
    <property type="match status" value="1"/>
</dbReference>
<dbReference type="eggNOG" id="COG0515">
    <property type="taxonomic scope" value="Bacteria"/>
</dbReference>
<evidence type="ECO:0000313" key="6">
    <source>
        <dbReference type="Proteomes" id="UP000030832"/>
    </source>
</evidence>
<keyword evidence="3" id="KW-0472">Membrane</keyword>
<feature type="transmembrane region" description="Helical" evidence="3">
    <location>
        <begin position="308"/>
        <end position="329"/>
    </location>
</feature>
<dbReference type="OrthoDB" id="583109at2"/>